<evidence type="ECO:0000313" key="2">
    <source>
        <dbReference type="EMBL" id="PHJ15947.1"/>
    </source>
</evidence>
<proteinExistence type="predicted"/>
<protein>
    <submittedName>
        <fullName evidence="2">Rhoptry neck protein ron4</fullName>
    </submittedName>
</protein>
<dbReference type="GeneID" id="94433559"/>
<evidence type="ECO:0000313" key="3">
    <source>
        <dbReference type="Proteomes" id="UP000221165"/>
    </source>
</evidence>
<sequence length="312" mass="33076">ASLPQLESASDEITPPARVGEAAGSPPHGATETLPEEREDSTESLTPVPEPSLQSPSELLQGRLQTGVDLHCIQVDVFLFVAAAKGFYPSLEEFRVYFEAETPKKDEESLLADEWQVAREQFTIFYAQLLVNYPAAVKNAYLLLGWDLQHFPQNKQEVEAFIAALNSVEALTGGSAVWVFDSTPEPDRPSLYGEFYLTYKDRLPSEFFSTATTLNPQLASYFQEGAFPGPYPAGAAPGAEEEAAVPALPPVAGRAVPPTTEEGVPAAGEEGAPAAPAEREGVPPAPAGEERAPAAPAGEEGAPAAPAEEEGA</sequence>
<evidence type="ECO:0000256" key="1">
    <source>
        <dbReference type="SAM" id="MobiDB-lite"/>
    </source>
</evidence>
<feature type="region of interest" description="Disordered" evidence="1">
    <location>
        <begin position="250"/>
        <end position="312"/>
    </location>
</feature>
<dbReference type="RefSeq" id="XP_067917679.1">
    <property type="nucleotide sequence ID" value="XM_068070348.1"/>
</dbReference>
<feature type="non-terminal residue" evidence="2">
    <location>
        <position position="312"/>
    </location>
</feature>
<reference evidence="2 3" key="1">
    <citation type="journal article" date="2017" name="Int. J. Parasitol.">
        <title>The genome of the protozoan parasite Cystoisospora suis and a reverse vaccinology approach to identify vaccine candidates.</title>
        <authorList>
            <person name="Palmieri N."/>
            <person name="Shrestha A."/>
            <person name="Ruttkowski B."/>
            <person name="Beck T."/>
            <person name="Vogl C."/>
            <person name="Tomley F."/>
            <person name="Blake D.P."/>
            <person name="Joachim A."/>
        </authorList>
    </citation>
    <scope>NUCLEOTIDE SEQUENCE [LARGE SCALE GENOMIC DNA]</scope>
    <source>
        <strain evidence="2 3">Wien I</strain>
    </source>
</reference>
<dbReference type="VEuPathDB" id="ToxoDB:CSUI_010243"/>
<dbReference type="EMBL" id="MIGC01006978">
    <property type="protein sequence ID" value="PHJ15947.1"/>
    <property type="molecule type" value="Genomic_DNA"/>
</dbReference>
<gene>
    <name evidence="2" type="ORF">CSUI_010243</name>
</gene>
<dbReference type="AlphaFoldDB" id="A0A2C6KEJ0"/>
<feature type="non-terminal residue" evidence="2">
    <location>
        <position position="1"/>
    </location>
</feature>
<feature type="region of interest" description="Disordered" evidence="1">
    <location>
        <begin position="1"/>
        <end position="55"/>
    </location>
</feature>
<comment type="caution">
    <text evidence="2">The sequence shown here is derived from an EMBL/GenBank/DDBJ whole genome shotgun (WGS) entry which is preliminary data.</text>
</comment>
<feature type="compositionally biased region" description="Low complexity" evidence="1">
    <location>
        <begin position="293"/>
        <end position="306"/>
    </location>
</feature>
<accession>A0A2C6KEJ0</accession>
<keyword evidence="3" id="KW-1185">Reference proteome</keyword>
<name>A0A2C6KEJ0_9APIC</name>
<dbReference type="Proteomes" id="UP000221165">
    <property type="component" value="Unassembled WGS sequence"/>
</dbReference>
<feature type="compositionally biased region" description="Low complexity" evidence="1">
    <location>
        <begin position="250"/>
        <end position="276"/>
    </location>
</feature>
<organism evidence="2 3">
    <name type="scientific">Cystoisospora suis</name>
    <dbReference type="NCBI Taxonomy" id="483139"/>
    <lineage>
        <taxon>Eukaryota</taxon>
        <taxon>Sar</taxon>
        <taxon>Alveolata</taxon>
        <taxon>Apicomplexa</taxon>
        <taxon>Conoidasida</taxon>
        <taxon>Coccidia</taxon>
        <taxon>Eucoccidiorida</taxon>
        <taxon>Eimeriorina</taxon>
        <taxon>Sarcocystidae</taxon>
        <taxon>Cystoisospora</taxon>
    </lineage>
</organism>